<evidence type="ECO:0000256" key="8">
    <source>
        <dbReference type="SAM" id="MobiDB-lite"/>
    </source>
</evidence>
<dbReference type="PANTHER" id="PTHR15414">
    <property type="entry name" value="OS-9-RELATED"/>
    <property type="match status" value="1"/>
</dbReference>
<dbReference type="GO" id="GO:0030970">
    <property type="term" value="P:retrograde protein transport, ER to cytosol"/>
    <property type="evidence" value="ECO:0007669"/>
    <property type="project" value="TreeGrafter"/>
</dbReference>
<dbReference type="GO" id="GO:0005788">
    <property type="term" value="C:endoplasmic reticulum lumen"/>
    <property type="evidence" value="ECO:0007669"/>
    <property type="project" value="UniProtKB-UniRule"/>
</dbReference>
<dbReference type="SUPFAM" id="SSF50911">
    <property type="entry name" value="Mannose 6-phosphate receptor domain"/>
    <property type="match status" value="1"/>
</dbReference>
<dbReference type="InterPro" id="IPR044865">
    <property type="entry name" value="MRH_dom"/>
</dbReference>
<organism evidence="11 12">
    <name type="scientific">Lasiosphaeris hirsuta</name>
    <dbReference type="NCBI Taxonomy" id="260670"/>
    <lineage>
        <taxon>Eukaryota</taxon>
        <taxon>Fungi</taxon>
        <taxon>Dikarya</taxon>
        <taxon>Ascomycota</taxon>
        <taxon>Pezizomycotina</taxon>
        <taxon>Sordariomycetes</taxon>
        <taxon>Sordariomycetidae</taxon>
        <taxon>Sordariales</taxon>
        <taxon>Lasiosphaeriaceae</taxon>
        <taxon>Lasiosphaeris</taxon>
    </lineage>
</organism>
<dbReference type="PANTHER" id="PTHR15414:SF0">
    <property type="entry name" value="ENDOPLASMIC RETICULUM LECTIN 1"/>
    <property type="match status" value="1"/>
</dbReference>
<feature type="compositionally biased region" description="Basic and acidic residues" evidence="8">
    <location>
        <begin position="224"/>
        <end position="235"/>
    </location>
</feature>
<dbReference type="GO" id="GO:0030968">
    <property type="term" value="P:endoplasmic reticulum unfolded protein response"/>
    <property type="evidence" value="ECO:0007669"/>
    <property type="project" value="UniProtKB-UniRule"/>
</dbReference>
<evidence type="ECO:0000256" key="1">
    <source>
        <dbReference type="ARBA" id="ARBA00004367"/>
    </source>
</evidence>
<dbReference type="EMBL" id="JAUKUA010000007">
    <property type="protein sequence ID" value="KAK0705506.1"/>
    <property type="molecule type" value="Genomic_DNA"/>
</dbReference>
<feature type="region of interest" description="Disordered" evidence="8">
    <location>
        <begin position="210"/>
        <end position="242"/>
    </location>
</feature>
<keyword evidence="6" id="KW-1015">Disulfide bond</keyword>
<gene>
    <name evidence="11" type="ORF">B0H67DRAFT_594217</name>
</gene>
<comment type="subcellular location">
    <subcellularLocation>
        <location evidence="1 7">Endoplasmic reticulum membrane</location>
        <topology evidence="1 7">Peripheral membrane protein</topology>
        <orientation evidence="1 7">Lumenal side</orientation>
    </subcellularLocation>
</comment>
<feature type="chain" id="PRO_5041239307" description="Endoplasmic reticulum lectin" evidence="9">
    <location>
        <begin position="18"/>
        <end position="542"/>
    </location>
</feature>
<feature type="domain" description="MRH" evidence="10">
    <location>
        <begin position="158"/>
        <end position="310"/>
    </location>
</feature>
<evidence type="ECO:0000256" key="3">
    <source>
        <dbReference type="ARBA" id="ARBA00022729"/>
    </source>
</evidence>
<keyword evidence="4 7" id="KW-0430">Lectin</keyword>
<dbReference type="InterPro" id="IPR045149">
    <property type="entry name" value="OS-9-like"/>
</dbReference>
<dbReference type="Proteomes" id="UP001172102">
    <property type="component" value="Unassembled WGS sequence"/>
</dbReference>
<evidence type="ECO:0000256" key="5">
    <source>
        <dbReference type="ARBA" id="ARBA00022824"/>
    </source>
</evidence>
<dbReference type="AlphaFoldDB" id="A0AA39ZXN3"/>
<feature type="region of interest" description="Disordered" evidence="8">
    <location>
        <begin position="471"/>
        <end position="542"/>
    </location>
</feature>
<dbReference type="PROSITE" id="PS51914">
    <property type="entry name" value="MRH"/>
    <property type="match status" value="1"/>
</dbReference>
<evidence type="ECO:0000313" key="11">
    <source>
        <dbReference type="EMBL" id="KAK0705506.1"/>
    </source>
</evidence>
<name>A0AA39ZXN3_9PEZI</name>
<sequence length="542" mass="57523">MRRLNLVLLASLQLCGARQPGFSIHEDLLAHPQFEVVFSDTYILEHDALALLESKRRPDATYAADLSQTDLASNVRESTTADAANNILDDGANDGGPQVSETYEIISSPPSRFLCSVPVIAPPPALNQTATELAKAEEARELSRASTKGWELMSGLDGHCLYFVSGWWSYTFCYGDGIRQFHALPAGPNGGPPVIDPHSQEYVLGTTNPTAKARHHGHQPTAEAGDRGEAGEETKGVAPPNTELQVKGDQRYLVQRLGGGTLCDLTGKPRTVEVQFHCHPGASSDRIGWIKEVTTCTYLMMVQTPRLCADVAFLPPKETRAHPISCRTIVGSDDELEAWHHRKTIEAREAMGVAGAGANAQAKGATKDNPFAGITIGGIVVGGRRVLGTGRDGQPVVELETPRGFTGAKAAGNALAEKLTAGQKKGAEVDILTTEELEALGIDQETYDAVRKELRRIGGDNGWEIAVEVVPEQGGQSVASEGEEGEGKKQTRQTNGQNRKGGGGGGGGSGSGKKAGSAKNGAGGRDEGEEEGSQEVFFKEEL</sequence>
<evidence type="ECO:0000313" key="12">
    <source>
        <dbReference type="Proteomes" id="UP001172102"/>
    </source>
</evidence>
<evidence type="ECO:0000259" key="10">
    <source>
        <dbReference type="PROSITE" id="PS51914"/>
    </source>
</evidence>
<keyword evidence="5 7" id="KW-0256">Endoplasmic reticulum</keyword>
<dbReference type="InterPro" id="IPR012913">
    <property type="entry name" value="OS9-like_dom"/>
</dbReference>
<protein>
    <recommendedName>
        <fullName evidence="7">Endoplasmic reticulum lectin</fullName>
    </recommendedName>
    <alternativeName>
        <fullName evidence="7">Protein OS-9 homolog</fullName>
    </alternativeName>
</protein>
<dbReference type="Pfam" id="PF07915">
    <property type="entry name" value="PRKCSH"/>
    <property type="match status" value="1"/>
</dbReference>
<accession>A0AA39ZXN3</accession>
<evidence type="ECO:0000256" key="7">
    <source>
        <dbReference type="RuleBase" id="RU369099"/>
    </source>
</evidence>
<evidence type="ECO:0000256" key="9">
    <source>
        <dbReference type="SAM" id="SignalP"/>
    </source>
</evidence>
<comment type="similarity">
    <text evidence="2 7">Belongs to the OS-9 family.</text>
</comment>
<evidence type="ECO:0000256" key="2">
    <source>
        <dbReference type="ARBA" id="ARBA00009918"/>
    </source>
</evidence>
<dbReference type="GO" id="GO:0005789">
    <property type="term" value="C:endoplasmic reticulum membrane"/>
    <property type="evidence" value="ECO:0007669"/>
    <property type="project" value="UniProtKB-SubCell"/>
</dbReference>
<reference evidence="11" key="1">
    <citation type="submission" date="2023-06" db="EMBL/GenBank/DDBJ databases">
        <title>Genome-scale phylogeny and comparative genomics of the fungal order Sordariales.</title>
        <authorList>
            <consortium name="Lawrence Berkeley National Laboratory"/>
            <person name="Hensen N."/>
            <person name="Bonometti L."/>
            <person name="Westerberg I."/>
            <person name="Brannstrom I.O."/>
            <person name="Guillou S."/>
            <person name="Cros-Aarteil S."/>
            <person name="Calhoun S."/>
            <person name="Haridas S."/>
            <person name="Kuo A."/>
            <person name="Mondo S."/>
            <person name="Pangilinan J."/>
            <person name="Riley R."/>
            <person name="Labutti K."/>
            <person name="Andreopoulos B."/>
            <person name="Lipzen A."/>
            <person name="Chen C."/>
            <person name="Yanf M."/>
            <person name="Daum C."/>
            <person name="Ng V."/>
            <person name="Clum A."/>
            <person name="Steindorff A."/>
            <person name="Ohm R."/>
            <person name="Martin F."/>
            <person name="Silar P."/>
            <person name="Natvig D."/>
            <person name="Lalanne C."/>
            <person name="Gautier V."/>
            <person name="Ament-Velasquez S.L."/>
            <person name="Kruys A."/>
            <person name="Hutchinson M.I."/>
            <person name="Powell A.J."/>
            <person name="Barry K."/>
            <person name="Miller A.N."/>
            <person name="Grigoriev I.V."/>
            <person name="Debuchy R."/>
            <person name="Gladieux P."/>
            <person name="Thoren M.H."/>
            <person name="Johannesson H."/>
        </authorList>
    </citation>
    <scope>NUCLEOTIDE SEQUENCE</scope>
    <source>
        <strain evidence="11">SMH4607-1</strain>
    </source>
</reference>
<keyword evidence="12" id="KW-1185">Reference proteome</keyword>
<dbReference type="InterPro" id="IPR009011">
    <property type="entry name" value="Man6P_isomerase_rcpt-bd_dom_sf"/>
</dbReference>
<comment type="caution">
    <text evidence="11">The sequence shown here is derived from an EMBL/GenBank/DDBJ whole genome shotgun (WGS) entry which is preliminary data.</text>
</comment>
<keyword evidence="3 9" id="KW-0732">Signal</keyword>
<comment type="function">
    <text evidence="7">Lectin involved in the quality control of the secretory pathway. As a member of the endoplasmic reticulum-associated degradation lumenal (ERAD-L) surveillance system, targets misfolded endoplasmic reticulum lumenal glycoproteins for degradation.</text>
</comment>
<proteinExistence type="inferred from homology"/>
<dbReference type="Gene3D" id="2.70.130.10">
    <property type="entry name" value="Mannose-6-phosphate receptor binding domain"/>
    <property type="match status" value="1"/>
</dbReference>
<keyword evidence="7" id="KW-0472">Membrane</keyword>
<evidence type="ECO:0000256" key="6">
    <source>
        <dbReference type="ARBA" id="ARBA00023157"/>
    </source>
</evidence>
<dbReference type="GO" id="GO:0030246">
    <property type="term" value="F:carbohydrate binding"/>
    <property type="evidence" value="ECO:0007669"/>
    <property type="project" value="UniProtKB-UniRule"/>
</dbReference>
<evidence type="ECO:0000256" key="4">
    <source>
        <dbReference type="ARBA" id="ARBA00022734"/>
    </source>
</evidence>
<feature type="signal peptide" evidence="9">
    <location>
        <begin position="1"/>
        <end position="17"/>
    </location>
</feature>
<feature type="compositionally biased region" description="Gly residues" evidence="8">
    <location>
        <begin position="499"/>
        <end position="513"/>
    </location>
</feature>